<reference evidence="2 3" key="1">
    <citation type="submission" date="2013-07" db="EMBL/GenBank/DDBJ databases">
        <authorList>
            <person name="Stoco P.H."/>
            <person name="Wagner G."/>
            <person name="Gerber A."/>
            <person name="Zaha A."/>
            <person name="Thompson C."/>
            <person name="Bartholomeu D.C."/>
            <person name="Luckemeyer D.D."/>
            <person name="Bahia D."/>
            <person name="Loreto E."/>
            <person name="Prestes E.B."/>
            <person name="Lima F.M."/>
            <person name="Rodrigues-Luiz G."/>
            <person name="Vallejo G.A."/>
            <person name="Filho J.F."/>
            <person name="Monteiro K.M."/>
            <person name="Tyler K.M."/>
            <person name="de Almeida L.G."/>
            <person name="Ortiz M.F."/>
            <person name="Siervo M.A."/>
            <person name="de Moraes M.H."/>
            <person name="Cunha O.L."/>
            <person name="Mendonca-Neto R."/>
            <person name="Silva R."/>
            <person name="Teixeira S.M."/>
            <person name="Murta S.M."/>
            <person name="Sincero T.C."/>
            <person name="Mendes T.A."/>
            <person name="Urmenyi T.P."/>
            <person name="Silva V.G."/>
            <person name="da Rocha W.D."/>
            <person name="Andersson B."/>
            <person name="Romanha A.J."/>
            <person name="Steindel M."/>
            <person name="de Vasconcelos A.T."/>
            <person name="Grisard E.C."/>
        </authorList>
    </citation>
    <scope>NUCLEOTIDE SEQUENCE [LARGE SCALE GENOMIC DNA]</scope>
    <source>
        <strain evidence="2 3">SC58</strain>
    </source>
</reference>
<comment type="caution">
    <text evidence="2">The sequence shown here is derived from an EMBL/GenBank/DDBJ whole genome shotgun (WGS) entry which is preliminary data.</text>
</comment>
<dbReference type="EMBL" id="AUPL01004588">
    <property type="protein sequence ID" value="ESL07719.1"/>
    <property type="molecule type" value="Genomic_DNA"/>
</dbReference>
<dbReference type="AlphaFoldDB" id="A0A061IYF9"/>
<gene>
    <name evidence="2" type="ORF">TRSC58_04588</name>
</gene>
<evidence type="ECO:0000313" key="2">
    <source>
        <dbReference type="EMBL" id="ESL07719.1"/>
    </source>
</evidence>
<name>A0A061IYF9_TRYRA</name>
<accession>A0A061IYF9</accession>
<protein>
    <submittedName>
        <fullName evidence="2">Uncharacterized protein</fullName>
    </submittedName>
</protein>
<dbReference type="OrthoDB" id="273179at2759"/>
<dbReference type="VEuPathDB" id="TriTrypDB:TRSC58_04588"/>
<feature type="region of interest" description="Disordered" evidence="1">
    <location>
        <begin position="93"/>
        <end position="129"/>
    </location>
</feature>
<proteinExistence type="predicted"/>
<organism evidence="2 3">
    <name type="scientific">Trypanosoma rangeli SC58</name>
    <dbReference type="NCBI Taxonomy" id="429131"/>
    <lineage>
        <taxon>Eukaryota</taxon>
        <taxon>Discoba</taxon>
        <taxon>Euglenozoa</taxon>
        <taxon>Kinetoplastea</taxon>
        <taxon>Metakinetoplastina</taxon>
        <taxon>Trypanosomatida</taxon>
        <taxon>Trypanosomatidae</taxon>
        <taxon>Trypanosoma</taxon>
        <taxon>Herpetosoma</taxon>
    </lineage>
</organism>
<sequence>MYSDKLRALRELSSLLKEKQDVPQELWAEAGVKVGARLKDVEKEIVAMKKNVSKGIKTKMEETQQTILEDEARRQGLTVEELVGKKQEDREFNMQLKKTRERAREEDRVKKETQRRTDLGEHDMTVEYV</sequence>
<evidence type="ECO:0000313" key="3">
    <source>
        <dbReference type="Proteomes" id="UP000031737"/>
    </source>
</evidence>
<keyword evidence="3" id="KW-1185">Reference proteome</keyword>
<evidence type="ECO:0000256" key="1">
    <source>
        <dbReference type="SAM" id="MobiDB-lite"/>
    </source>
</evidence>
<feature type="compositionally biased region" description="Basic and acidic residues" evidence="1">
    <location>
        <begin position="102"/>
        <end position="129"/>
    </location>
</feature>
<dbReference type="Proteomes" id="UP000031737">
    <property type="component" value="Unassembled WGS sequence"/>
</dbReference>